<dbReference type="InterPro" id="IPR025287">
    <property type="entry name" value="WAK_GUB"/>
</dbReference>
<evidence type="ECO:0000256" key="12">
    <source>
        <dbReference type="PROSITE-ProRule" id="PRU10141"/>
    </source>
</evidence>
<dbReference type="InterPro" id="IPR000719">
    <property type="entry name" value="Prot_kinase_dom"/>
</dbReference>
<keyword evidence="6 12" id="KW-0547">Nucleotide-binding</keyword>
<dbReference type="Gramene" id="OBART01G01050.2">
    <property type="protein sequence ID" value="OBART01G01050.2"/>
    <property type="gene ID" value="OBART01G01050"/>
</dbReference>
<feature type="domain" description="Protein kinase" evidence="13">
    <location>
        <begin position="17"/>
        <end position="303"/>
    </location>
</feature>
<reference evidence="14" key="2">
    <citation type="submission" date="2015-03" db="UniProtKB">
        <authorList>
            <consortium name="EnsemblPlants"/>
        </authorList>
    </citation>
    <scope>IDENTIFICATION</scope>
</reference>
<organism evidence="14">
    <name type="scientific">Oryza barthii</name>
    <dbReference type="NCBI Taxonomy" id="65489"/>
    <lineage>
        <taxon>Eukaryota</taxon>
        <taxon>Viridiplantae</taxon>
        <taxon>Streptophyta</taxon>
        <taxon>Embryophyta</taxon>
        <taxon>Tracheophyta</taxon>
        <taxon>Spermatophyta</taxon>
        <taxon>Magnoliopsida</taxon>
        <taxon>Liliopsida</taxon>
        <taxon>Poales</taxon>
        <taxon>Poaceae</taxon>
        <taxon>BOP clade</taxon>
        <taxon>Oryzoideae</taxon>
        <taxon>Oryzeae</taxon>
        <taxon>Oryzinae</taxon>
        <taxon>Oryza</taxon>
    </lineage>
</organism>
<proteinExistence type="predicted"/>
<evidence type="ECO:0000256" key="8">
    <source>
        <dbReference type="ARBA" id="ARBA00022840"/>
    </source>
</evidence>
<dbReference type="HOGENOM" id="CLU_000288_185_6_1"/>
<keyword evidence="15" id="KW-1185">Reference proteome</keyword>
<dbReference type="Gene3D" id="3.30.200.20">
    <property type="entry name" value="Phosphorylase Kinase, domain 1"/>
    <property type="match status" value="4"/>
</dbReference>
<dbReference type="PANTHER" id="PTHR27009">
    <property type="entry name" value="RUST RESISTANCE KINASE LR10-RELATED"/>
    <property type="match status" value="1"/>
</dbReference>
<dbReference type="InterPro" id="IPR017441">
    <property type="entry name" value="Protein_kinase_ATP_BS"/>
</dbReference>
<keyword evidence="9" id="KW-1133">Transmembrane helix</keyword>
<keyword evidence="8 12" id="KW-0067">ATP-binding</keyword>
<evidence type="ECO:0000256" key="6">
    <source>
        <dbReference type="ARBA" id="ARBA00022741"/>
    </source>
</evidence>
<evidence type="ECO:0000256" key="4">
    <source>
        <dbReference type="ARBA" id="ARBA00022692"/>
    </source>
</evidence>
<dbReference type="GO" id="GO:0005524">
    <property type="term" value="F:ATP binding"/>
    <property type="evidence" value="ECO:0007669"/>
    <property type="project" value="UniProtKB-UniRule"/>
</dbReference>
<evidence type="ECO:0000256" key="3">
    <source>
        <dbReference type="ARBA" id="ARBA00022679"/>
    </source>
</evidence>
<evidence type="ECO:0000256" key="1">
    <source>
        <dbReference type="ARBA" id="ARBA00004479"/>
    </source>
</evidence>
<evidence type="ECO:0000259" key="13">
    <source>
        <dbReference type="PROSITE" id="PS50011"/>
    </source>
</evidence>
<dbReference type="PROSITE" id="PS50011">
    <property type="entry name" value="PROTEIN_KINASE_DOM"/>
    <property type="match status" value="4"/>
</dbReference>
<dbReference type="SUPFAM" id="SSF56112">
    <property type="entry name" value="Protein kinase-like (PK-like)"/>
    <property type="match status" value="4"/>
</dbReference>
<dbReference type="PROSITE" id="PS00108">
    <property type="entry name" value="PROTEIN_KINASE_ST"/>
    <property type="match status" value="4"/>
</dbReference>
<evidence type="ECO:0000256" key="5">
    <source>
        <dbReference type="ARBA" id="ARBA00022729"/>
    </source>
</evidence>
<feature type="domain" description="Protein kinase" evidence="13">
    <location>
        <begin position="596"/>
        <end position="882"/>
    </location>
</feature>
<feature type="domain" description="Protein kinase" evidence="13">
    <location>
        <begin position="1286"/>
        <end position="1569"/>
    </location>
</feature>
<feature type="binding site" evidence="12">
    <location>
        <position position="1315"/>
    </location>
    <ligand>
        <name>ATP</name>
        <dbReference type="ChEBI" id="CHEBI:30616"/>
    </ligand>
</feature>
<dbReference type="GO" id="GO:0030247">
    <property type="term" value="F:polysaccharide binding"/>
    <property type="evidence" value="ECO:0007669"/>
    <property type="project" value="InterPro"/>
</dbReference>
<dbReference type="Pfam" id="PF13947">
    <property type="entry name" value="GUB_WAK_bind"/>
    <property type="match status" value="3"/>
</dbReference>
<sequence>MLGPTRYAYTDIIAITGHFREKLGQGGYGSVYKGVLLPGDLHVAIKILNGYSNCNGEEFISEVATIGRIHHVNVVRLVGFCSEEMRRALVYEYMPRGSLDKHIFSSERRFSWDKLNEIALGIARGINYLHQGCDMQILHFDIKPHNILLDDNFVPKVADFGLAKLYPRDKSFVSDRALRGTVGYMAPEMVSRSFGIISGKSDVYSFGTLLLEMVGGRRNADPNADSSASKAYYPSWVYDKLIADQQVDEISNFANMHELERKLCLVGLWCIQMKSHDRPTMSEAIEMLEGGVDALQVPPRPFFCDGDGMPPPQVMDSYFHSSDLTAISEEDDGIAELAILVPDVCGRHHRHGCPPFTCGNLSSVSSPFRRRGDPSECGVLSYELNCADDKATIQIDNGTYYVTGINYTDSTFLIVDADISDSPSSCPLPRWNPLREPSFQRKSHRTIELAPATWTRIASFVNCSQEIKNSSWIMYMPVACLSTSRSFVYVLTGRQSALIQSLEPSCGYLAMTPLGGRFSVAPVNESLSLSYADVLIKLVYTALCRFLLMPLAVLVFLAHKYWKTRVTIDAVEKFLRMQQMLGPTRYAYTDITAITGHFREKLGQGGYGSVYKGVLLPGDLHVAVKMLNGNSNCNGEEFISEVATIGMIHHVNVVRLVGFCSEEMRRALVYEHMPRGSLDKYIFLSERSFSWDKINEIALGIARGINYLHQGCDMQILHFDIKPHNILLDDNFVPKVADFGLAKLYPRDKSFVPDRALRGTVGYMAPEMVSRSFGVISGKSDVYSFGMLLLEMAGGRRNVDPNADSSKSKAYYPSWVYDQLIADQQFDEISNVANMHELERKLCLVGLWCIQMKSHDRPTMSEAIEMLEGGVDALQVPPRPFFCDGDGIGNGMPPPQLWNAAAGDAGGRRNLDMHAENSSQAYYPSWVYDRLTEQQVSAGEISDATAADMHELERKLYIIGLHCIQMKSHDRPTMSEVIEMLEGGVVGLQMPPRTFFCDDESMSPMMDSYQFSSGLTEILEEDDDVSPPFRRRGDPPECGVASYELTCTDDKPATIQIDNGTYLVMDIKYKDSTFWVIDANISDSRNNCPLPRWNRDFGYYDQILYERRAEDSRRRSIQAELMPPYRSTRATFVTCSQEMGNNGKYRPVACMSTNSSFVYVLTGMNSNLIGSLEPSCGYLAMTPLDAGDRPLVLENASYIDVVKLMRGGFAIQFPYTSYFLIYSSKIKQCIAQSFQFILAPLVILTFLARKFWKIRITTDAVEKFLRMQLMIGPTRYAYTDLIAITGHFGEKLGQGGYGSVYKGVVLPGNAHVAVKVLGNSNCNGEEFISEVSTIGRIHHINVVHLVEEIRRALVYEYMPRGSLDKYIFSSERSFSWDKLNEIALGIARGINYLHQGCDMQILHFDIKPHNILLDDNFVPKVADFGLAKLCPRDQSFVPLSALRGTIGYIAPEMISRSFGIISSKSDVYSFGMLLLEMAGGRRNSDMYAENSNQTYFPSWVYDQLTEQQVGVGEIPAGTVANMHELERKLCIIGLHCIQMKSHHRPTMSEVIEMLEGGVVGLQMPPRPFFCDDEPVSLAVNSHQFSSELSEILEEDDMAIIIPGSFHRSTALRVISVLFVLAVVVPDAGGRHQHHRHDCLPFTCGRLSNVSSPFRRRGDPSECGFTSYELTCTDDKATIQIYEGTYSVMGINYSDSTFWVVDANISDSPNTLPQRIVPPYDYWSNYNPEYWLRHTIHIELEPASSRWSAFEINNNEKYRPVACLNNTSRSFVYVLIGSIYSCYIDNLEPSCGHLAITPLHGNDTRVLEENPSCEDVVKIMRGGFAVRFPYTIDAAYSFKECRAETFRHFREEPASSAGIKYTMADTATFDIRYMACVIRVARLPAAVKLFVLLTIIAMWLLKWIADDPYCYILVLDCLAFYPQVSCTLAAFTNEICSGPTKSNSRYRYFTYWKKRITIDAVDKFLRMQLMLGPTRYAYTDITAITGHFREKLGQGGYGSVYKGVLLPGNIHVAVKILANYSCDGEEFINEVSTIGSIHHVNIVSLVGFCAEETRRALVYEYMPNGSLEKYIFSPEKSFSWDKLNEIALGIARGINYLHRGCEMQILHFDIKPHNILLDSKFIPKVADFGLAKLYPRDNSFVPVSAARGTIGYIAPEMISRSFGVISSKSDVYSFGMLLLEMVGGRRNSKQDMSSSSQAYYPSWVYNQLAQQELGEVVTSAFNMHELEKKLCIVGLHCIQMNSYDRPTMSEVIEMLEGDVDGLRLPSRPFFCDDEPMPHLVDSYHFFSELTEISEEDEHQSLCLLGSQVS</sequence>
<feature type="domain" description="Protein kinase" evidence="13">
    <location>
        <begin position="1985"/>
        <end position="2269"/>
    </location>
</feature>
<dbReference type="GO" id="GO:0004674">
    <property type="term" value="F:protein serine/threonine kinase activity"/>
    <property type="evidence" value="ECO:0007669"/>
    <property type="project" value="UniProtKB-KW"/>
</dbReference>
<evidence type="ECO:0000313" key="15">
    <source>
        <dbReference type="Proteomes" id="UP000026960"/>
    </source>
</evidence>
<dbReference type="PROSITE" id="PS00107">
    <property type="entry name" value="PROTEIN_KINASE_ATP"/>
    <property type="match status" value="4"/>
</dbReference>
<keyword evidence="2" id="KW-0723">Serine/threonine-protein kinase</keyword>
<evidence type="ECO:0000256" key="2">
    <source>
        <dbReference type="ARBA" id="ARBA00022527"/>
    </source>
</evidence>
<accession>A0A0D3EIW6</accession>
<dbReference type="InterPro" id="IPR045874">
    <property type="entry name" value="LRK10/LRL21-25-like"/>
</dbReference>
<evidence type="ECO:0000313" key="14">
    <source>
        <dbReference type="EnsemblPlants" id="OBART01G01050.2"/>
    </source>
</evidence>
<keyword evidence="10" id="KW-0472">Membrane</keyword>
<dbReference type="Gene3D" id="1.10.510.10">
    <property type="entry name" value="Transferase(Phosphotransferase) domain 1"/>
    <property type="match status" value="4"/>
</dbReference>
<dbReference type="GO" id="GO:0016020">
    <property type="term" value="C:membrane"/>
    <property type="evidence" value="ECO:0007669"/>
    <property type="project" value="UniProtKB-SubCell"/>
</dbReference>
<dbReference type="Pfam" id="PF00069">
    <property type="entry name" value="Pkinase"/>
    <property type="match status" value="4"/>
</dbReference>
<keyword evidence="5" id="KW-0732">Signal</keyword>
<feature type="binding site" evidence="12">
    <location>
        <position position="2014"/>
    </location>
    <ligand>
        <name>ATP</name>
        <dbReference type="ChEBI" id="CHEBI:30616"/>
    </ligand>
</feature>
<dbReference type="InterPro" id="IPR008271">
    <property type="entry name" value="Ser/Thr_kinase_AS"/>
</dbReference>
<keyword evidence="11" id="KW-0325">Glycoprotein</keyword>
<comment type="subcellular location">
    <subcellularLocation>
        <location evidence="1">Membrane</location>
        <topology evidence="1">Single-pass type I membrane protein</topology>
    </subcellularLocation>
</comment>
<feature type="binding site" evidence="12">
    <location>
        <position position="46"/>
    </location>
    <ligand>
        <name>ATP</name>
        <dbReference type="ChEBI" id="CHEBI:30616"/>
    </ligand>
</feature>
<dbReference type="InterPro" id="IPR011009">
    <property type="entry name" value="Kinase-like_dom_sf"/>
</dbReference>
<keyword evidence="4" id="KW-0812">Transmembrane</keyword>
<keyword evidence="7" id="KW-0418">Kinase</keyword>
<evidence type="ECO:0000256" key="11">
    <source>
        <dbReference type="ARBA" id="ARBA00023180"/>
    </source>
</evidence>
<keyword evidence="3" id="KW-0808">Transferase</keyword>
<dbReference type="FunFam" id="1.10.510.10:FF:000590">
    <property type="entry name" value="PR5-like receptor kinase"/>
    <property type="match status" value="4"/>
</dbReference>
<evidence type="ECO:0000256" key="9">
    <source>
        <dbReference type="ARBA" id="ARBA00022989"/>
    </source>
</evidence>
<feature type="binding site" evidence="12">
    <location>
        <position position="625"/>
    </location>
    <ligand>
        <name>ATP</name>
        <dbReference type="ChEBI" id="CHEBI:30616"/>
    </ligand>
</feature>
<evidence type="ECO:0000256" key="10">
    <source>
        <dbReference type="ARBA" id="ARBA00023136"/>
    </source>
</evidence>
<protein>
    <recommendedName>
        <fullName evidence="13">Protein kinase domain-containing protein</fullName>
    </recommendedName>
</protein>
<dbReference type="EnsemblPlants" id="OBART01G01050.2">
    <property type="protein sequence ID" value="OBART01G01050.2"/>
    <property type="gene ID" value="OBART01G01050"/>
</dbReference>
<reference evidence="14" key="1">
    <citation type="journal article" date="2009" name="Rice">
        <title>De Novo Next Generation Sequencing of Plant Genomes.</title>
        <authorList>
            <person name="Rounsley S."/>
            <person name="Marri P.R."/>
            <person name="Yu Y."/>
            <person name="He R."/>
            <person name="Sisneros N."/>
            <person name="Goicoechea J.L."/>
            <person name="Lee S.J."/>
            <person name="Angelova A."/>
            <person name="Kudrna D."/>
            <person name="Luo M."/>
            <person name="Affourtit J."/>
            <person name="Desany B."/>
            <person name="Knight J."/>
            <person name="Niazi F."/>
            <person name="Egholm M."/>
            <person name="Wing R.A."/>
        </authorList>
    </citation>
    <scope>NUCLEOTIDE SEQUENCE [LARGE SCALE GENOMIC DNA]</scope>
    <source>
        <strain evidence="14">cv. IRGC 105608</strain>
    </source>
</reference>
<dbReference type="SMART" id="SM00220">
    <property type="entry name" value="S_TKc"/>
    <property type="match status" value="4"/>
</dbReference>
<dbReference type="Proteomes" id="UP000026960">
    <property type="component" value="Chromosome 1"/>
</dbReference>
<dbReference type="FunFam" id="3.30.200.20:FF:000178">
    <property type="entry name" value="serine/threonine-protein kinase PBS1-like"/>
    <property type="match status" value="2"/>
</dbReference>
<evidence type="ECO:0000256" key="7">
    <source>
        <dbReference type="ARBA" id="ARBA00022777"/>
    </source>
</evidence>
<name>A0A0D3EIW6_9ORYZ</name>